<dbReference type="FunFam" id="3.30.1060.10:FF:000001">
    <property type="entry name" value="Peptide methionine sulfoxide reductase MsrA"/>
    <property type="match status" value="1"/>
</dbReference>
<dbReference type="Proteomes" id="UP001497497">
    <property type="component" value="Unassembled WGS sequence"/>
</dbReference>
<dbReference type="GO" id="GO:0034599">
    <property type="term" value="P:cellular response to oxidative stress"/>
    <property type="evidence" value="ECO:0007669"/>
    <property type="project" value="TreeGrafter"/>
</dbReference>
<organism evidence="12 13">
    <name type="scientific">Lymnaea stagnalis</name>
    <name type="common">Great pond snail</name>
    <name type="synonym">Helix stagnalis</name>
    <dbReference type="NCBI Taxonomy" id="6523"/>
    <lineage>
        <taxon>Eukaryota</taxon>
        <taxon>Metazoa</taxon>
        <taxon>Spiralia</taxon>
        <taxon>Lophotrochozoa</taxon>
        <taxon>Mollusca</taxon>
        <taxon>Gastropoda</taxon>
        <taxon>Heterobranchia</taxon>
        <taxon>Euthyneura</taxon>
        <taxon>Panpulmonata</taxon>
        <taxon>Hygrophila</taxon>
        <taxon>Lymnaeoidea</taxon>
        <taxon>Lymnaeidae</taxon>
        <taxon>Lymnaea</taxon>
    </lineage>
</organism>
<dbReference type="InterPro" id="IPR036509">
    <property type="entry name" value="Met_Sox_Rdtase_MsrA_sf"/>
</dbReference>
<protein>
    <recommendedName>
        <fullName evidence="9">Mitochondrial peptide methionine sulfoxide reductase</fullName>
        <ecNumber evidence="2">1.8.4.11</ecNumber>
    </recommendedName>
    <alternativeName>
        <fullName evidence="6">Peptide-methionine (S)-S-oxide reductase</fullName>
    </alternativeName>
    <alternativeName>
        <fullName evidence="5">Protein-methionine-S-oxide reductase</fullName>
    </alternativeName>
</protein>
<dbReference type="PANTHER" id="PTHR42799:SF23">
    <property type="entry name" value="PEPTIDE-METHIONINE (S)-S-OXIDE REDUCTASE"/>
    <property type="match status" value="1"/>
</dbReference>
<sequence length="244" mass="27166">MSRCARLLFVTNIFHWQSAASLFHMGEMSSKSVMVSQDAALPGHTEKIKVSPKHTVLGNTVVPPFPDNTETALFGLGCFWGAERLFWKQKGVFSTQVGYSGGFTTNPTYKEVCTGQTGHTEVVRVIFEPAKISFEDLLKLFWENHNPTQGFRQGNDVGTQYRSAIYTYGQNQQTIAEKSRDAYQAELTKGGFGKITTEIVGAKEFYYAEDYHQQYLDKNKDGYCGLGGTGVACPRGVKQTKPEL</sequence>
<keyword evidence="10" id="KW-0732">Signal</keyword>
<evidence type="ECO:0000256" key="8">
    <source>
        <dbReference type="ARBA" id="ARBA00048782"/>
    </source>
</evidence>
<evidence type="ECO:0000256" key="9">
    <source>
        <dbReference type="ARBA" id="ARBA00067384"/>
    </source>
</evidence>
<evidence type="ECO:0000256" key="2">
    <source>
        <dbReference type="ARBA" id="ARBA00012502"/>
    </source>
</evidence>
<evidence type="ECO:0000259" key="11">
    <source>
        <dbReference type="Pfam" id="PF01625"/>
    </source>
</evidence>
<feature type="domain" description="Peptide methionine sulphoxide reductase MsrA" evidence="11">
    <location>
        <begin position="71"/>
        <end position="224"/>
    </location>
</feature>
<evidence type="ECO:0000256" key="10">
    <source>
        <dbReference type="SAM" id="SignalP"/>
    </source>
</evidence>
<comment type="catalytic activity">
    <reaction evidence="8">
        <text>[thioredoxin]-disulfide + L-methionine + H2O = L-methionine (S)-S-oxide + [thioredoxin]-dithiol</text>
        <dbReference type="Rhea" id="RHEA:19993"/>
        <dbReference type="Rhea" id="RHEA-COMP:10698"/>
        <dbReference type="Rhea" id="RHEA-COMP:10700"/>
        <dbReference type="ChEBI" id="CHEBI:15377"/>
        <dbReference type="ChEBI" id="CHEBI:29950"/>
        <dbReference type="ChEBI" id="CHEBI:50058"/>
        <dbReference type="ChEBI" id="CHEBI:57844"/>
        <dbReference type="ChEBI" id="CHEBI:58772"/>
        <dbReference type="EC" id="1.8.4.11"/>
    </reaction>
</comment>
<dbReference type="InterPro" id="IPR002569">
    <property type="entry name" value="Met_Sox_Rdtase_MsrA_dom"/>
</dbReference>
<dbReference type="AlphaFoldDB" id="A0AAV2H3X8"/>
<keyword evidence="13" id="KW-1185">Reference proteome</keyword>
<feature type="chain" id="PRO_5043651578" description="Mitochondrial peptide methionine sulfoxide reductase" evidence="10">
    <location>
        <begin position="21"/>
        <end position="244"/>
    </location>
</feature>
<evidence type="ECO:0000313" key="12">
    <source>
        <dbReference type="EMBL" id="CAL1528361.1"/>
    </source>
</evidence>
<gene>
    <name evidence="12" type="ORF">GSLYS_00002531001</name>
</gene>
<dbReference type="HAMAP" id="MF_01401">
    <property type="entry name" value="MsrA"/>
    <property type="match status" value="1"/>
</dbReference>
<dbReference type="Pfam" id="PF01625">
    <property type="entry name" value="PMSR"/>
    <property type="match status" value="1"/>
</dbReference>
<dbReference type="GO" id="GO:0005737">
    <property type="term" value="C:cytoplasm"/>
    <property type="evidence" value="ECO:0007669"/>
    <property type="project" value="TreeGrafter"/>
</dbReference>
<evidence type="ECO:0000256" key="7">
    <source>
        <dbReference type="ARBA" id="ARBA00047806"/>
    </source>
</evidence>
<evidence type="ECO:0000256" key="6">
    <source>
        <dbReference type="ARBA" id="ARBA00030643"/>
    </source>
</evidence>
<dbReference type="NCBIfam" id="TIGR00401">
    <property type="entry name" value="msrA"/>
    <property type="match status" value="1"/>
</dbReference>
<dbReference type="EC" id="1.8.4.11" evidence="2"/>
<dbReference type="SUPFAM" id="SSF55068">
    <property type="entry name" value="Peptide methionine sulfoxide reductase"/>
    <property type="match status" value="1"/>
</dbReference>
<dbReference type="GO" id="GO:0008113">
    <property type="term" value="F:peptide-methionine (S)-S-oxide reductase activity"/>
    <property type="evidence" value="ECO:0007669"/>
    <property type="project" value="UniProtKB-EC"/>
</dbReference>
<reference evidence="12 13" key="1">
    <citation type="submission" date="2024-04" db="EMBL/GenBank/DDBJ databases">
        <authorList>
            <consortium name="Genoscope - CEA"/>
            <person name="William W."/>
        </authorList>
    </citation>
    <scope>NUCLEOTIDE SEQUENCE [LARGE SCALE GENOMIC DNA]</scope>
</reference>
<evidence type="ECO:0000256" key="1">
    <source>
        <dbReference type="ARBA" id="ARBA00005591"/>
    </source>
</evidence>
<proteinExistence type="inferred from homology"/>
<keyword evidence="3" id="KW-0560">Oxidoreductase</keyword>
<feature type="signal peptide" evidence="10">
    <location>
        <begin position="1"/>
        <end position="20"/>
    </location>
</feature>
<dbReference type="EMBL" id="CAXITT010000031">
    <property type="protein sequence ID" value="CAL1528361.1"/>
    <property type="molecule type" value="Genomic_DNA"/>
</dbReference>
<evidence type="ECO:0000256" key="3">
    <source>
        <dbReference type="ARBA" id="ARBA00023002"/>
    </source>
</evidence>
<dbReference type="Gene3D" id="3.30.1060.10">
    <property type="entry name" value="Peptide methionine sulphoxide reductase MsrA"/>
    <property type="match status" value="1"/>
</dbReference>
<comment type="function">
    <text evidence="4">Has an important function as a repair enzyme for proteins that have been inactivated by oxidation. Catalyzes the reversible oxidation-reduction of methionine sulfoxide in proteins to methionine.</text>
</comment>
<evidence type="ECO:0000256" key="5">
    <source>
        <dbReference type="ARBA" id="ARBA00030273"/>
    </source>
</evidence>
<dbReference type="InterPro" id="IPR050162">
    <property type="entry name" value="MsrA_MetSO_reductase"/>
</dbReference>
<comment type="caution">
    <text evidence="12">The sequence shown here is derived from an EMBL/GenBank/DDBJ whole genome shotgun (WGS) entry which is preliminary data.</text>
</comment>
<comment type="catalytic activity">
    <reaction evidence="7">
        <text>L-methionyl-[protein] + [thioredoxin]-disulfide + H2O = L-methionyl-(S)-S-oxide-[protein] + [thioredoxin]-dithiol</text>
        <dbReference type="Rhea" id="RHEA:14217"/>
        <dbReference type="Rhea" id="RHEA-COMP:10698"/>
        <dbReference type="Rhea" id="RHEA-COMP:10700"/>
        <dbReference type="Rhea" id="RHEA-COMP:12313"/>
        <dbReference type="Rhea" id="RHEA-COMP:12315"/>
        <dbReference type="ChEBI" id="CHEBI:15377"/>
        <dbReference type="ChEBI" id="CHEBI:16044"/>
        <dbReference type="ChEBI" id="CHEBI:29950"/>
        <dbReference type="ChEBI" id="CHEBI:44120"/>
        <dbReference type="ChEBI" id="CHEBI:50058"/>
        <dbReference type="EC" id="1.8.4.11"/>
    </reaction>
</comment>
<evidence type="ECO:0000313" key="13">
    <source>
        <dbReference type="Proteomes" id="UP001497497"/>
    </source>
</evidence>
<name>A0AAV2H3X8_LYMST</name>
<dbReference type="PANTHER" id="PTHR42799">
    <property type="entry name" value="MITOCHONDRIAL PEPTIDE METHIONINE SULFOXIDE REDUCTASE"/>
    <property type="match status" value="1"/>
</dbReference>
<comment type="similarity">
    <text evidence="1">Belongs to the MsrA Met sulfoxide reductase family.</text>
</comment>
<evidence type="ECO:0000256" key="4">
    <source>
        <dbReference type="ARBA" id="ARBA00024679"/>
    </source>
</evidence>
<accession>A0AAV2H3X8</accession>